<feature type="transmembrane region" description="Helical" evidence="7">
    <location>
        <begin position="21"/>
        <end position="42"/>
    </location>
</feature>
<feature type="domain" description="ABC transmembrane type-1" evidence="8">
    <location>
        <begin position="79"/>
        <end position="285"/>
    </location>
</feature>
<feature type="transmembrane region" description="Helical" evidence="7">
    <location>
        <begin position="266"/>
        <end position="285"/>
    </location>
</feature>
<comment type="caution">
    <text evidence="9">The sequence shown here is derived from an EMBL/GenBank/DDBJ whole genome shotgun (WGS) entry which is preliminary data.</text>
</comment>
<proteinExistence type="inferred from homology"/>
<dbReference type="PROSITE" id="PS50928">
    <property type="entry name" value="ABC_TM1"/>
    <property type="match status" value="1"/>
</dbReference>
<evidence type="ECO:0000256" key="4">
    <source>
        <dbReference type="ARBA" id="ARBA00022692"/>
    </source>
</evidence>
<name>A0A9D5M7D4_9FIRM</name>
<dbReference type="Gene3D" id="1.10.3720.10">
    <property type="entry name" value="MetI-like"/>
    <property type="match status" value="1"/>
</dbReference>
<keyword evidence="4 7" id="KW-0812">Transmembrane</keyword>
<reference evidence="9" key="1">
    <citation type="submission" date="2020-10" db="EMBL/GenBank/DDBJ databases">
        <title>ChiBAC.</title>
        <authorList>
            <person name="Zenner C."/>
            <person name="Hitch T.C.A."/>
            <person name="Clavel T."/>
        </authorList>
    </citation>
    <scope>NUCLEOTIDE SEQUENCE</scope>
    <source>
        <strain evidence="9">DSM 107454</strain>
    </source>
</reference>
<dbReference type="GO" id="GO:0055085">
    <property type="term" value="P:transmembrane transport"/>
    <property type="evidence" value="ECO:0007669"/>
    <property type="project" value="InterPro"/>
</dbReference>
<keyword evidence="2 7" id="KW-0813">Transport</keyword>
<sequence>MTVQNIRPGSKRTKRQMGLTIFLGILCIFFLLPFIILLSVSFSSEKDILLHGYSVLPQHFSTESYEYLFKNATGIIQAYKVTIITSFVTMIGAVLLDALIAYPLSLKRMTGKKWISLYLYFTMLFSGGLVPTYILIAKYLNLCDTYLVYILPALISPWYIFMMRTSFAAIPDGLLEAAKIDGANEYTVFFRIVLPLSKPVLATVALFTFLTKWNDWNTSMLYINDENMISLQYLLQRIMENITMLQNSERDLSGYMSVSDIPSETVRMAMAVVVAGPALLVFPFFQKYFVKGLTVGSVKG</sequence>
<dbReference type="SUPFAM" id="SSF161098">
    <property type="entry name" value="MetI-like"/>
    <property type="match status" value="1"/>
</dbReference>
<evidence type="ECO:0000256" key="5">
    <source>
        <dbReference type="ARBA" id="ARBA00022989"/>
    </source>
</evidence>
<feature type="transmembrane region" description="Helical" evidence="7">
    <location>
        <begin position="117"/>
        <end position="140"/>
    </location>
</feature>
<keyword evidence="6 7" id="KW-0472">Membrane</keyword>
<dbReference type="Pfam" id="PF00528">
    <property type="entry name" value="BPD_transp_1"/>
    <property type="match status" value="1"/>
</dbReference>
<dbReference type="AlphaFoldDB" id="A0A9D5M7D4"/>
<feature type="transmembrane region" description="Helical" evidence="7">
    <location>
        <begin position="83"/>
        <end position="105"/>
    </location>
</feature>
<accession>A0A9D5M7D4</accession>
<keyword evidence="10" id="KW-1185">Reference proteome</keyword>
<dbReference type="CDD" id="cd06261">
    <property type="entry name" value="TM_PBP2"/>
    <property type="match status" value="1"/>
</dbReference>
<feature type="transmembrane region" description="Helical" evidence="7">
    <location>
        <begin position="188"/>
        <end position="210"/>
    </location>
</feature>
<feature type="transmembrane region" description="Helical" evidence="7">
    <location>
        <begin position="146"/>
        <end position="167"/>
    </location>
</feature>
<keyword evidence="3" id="KW-1003">Cell membrane</keyword>
<dbReference type="Proteomes" id="UP000806542">
    <property type="component" value="Unassembled WGS sequence"/>
</dbReference>
<evidence type="ECO:0000313" key="9">
    <source>
        <dbReference type="EMBL" id="MBE5040909.1"/>
    </source>
</evidence>
<evidence type="ECO:0000259" key="8">
    <source>
        <dbReference type="PROSITE" id="PS50928"/>
    </source>
</evidence>
<dbReference type="EMBL" id="JADCKB010000026">
    <property type="protein sequence ID" value="MBE5040909.1"/>
    <property type="molecule type" value="Genomic_DNA"/>
</dbReference>
<keyword evidence="5 7" id="KW-1133">Transmembrane helix</keyword>
<evidence type="ECO:0000256" key="2">
    <source>
        <dbReference type="ARBA" id="ARBA00022448"/>
    </source>
</evidence>
<dbReference type="InterPro" id="IPR000515">
    <property type="entry name" value="MetI-like"/>
</dbReference>
<comment type="subcellular location">
    <subcellularLocation>
        <location evidence="1 7">Cell membrane</location>
        <topology evidence="1 7">Multi-pass membrane protein</topology>
    </subcellularLocation>
</comment>
<dbReference type="PANTHER" id="PTHR43744">
    <property type="entry name" value="ABC TRANSPORTER PERMEASE PROTEIN MG189-RELATED-RELATED"/>
    <property type="match status" value="1"/>
</dbReference>
<evidence type="ECO:0000313" key="10">
    <source>
        <dbReference type="Proteomes" id="UP000806542"/>
    </source>
</evidence>
<evidence type="ECO:0000256" key="3">
    <source>
        <dbReference type="ARBA" id="ARBA00022475"/>
    </source>
</evidence>
<evidence type="ECO:0000256" key="7">
    <source>
        <dbReference type="RuleBase" id="RU363032"/>
    </source>
</evidence>
<comment type="similarity">
    <text evidence="7">Belongs to the binding-protein-dependent transport system permease family.</text>
</comment>
<gene>
    <name evidence="9" type="ORF">INF28_10605</name>
</gene>
<dbReference type="InterPro" id="IPR035906">
    <property type="entry name" value="MetI-like_sf"/>
</dbReference>
<dbReference type="GO" id="GO:0005886">
    <property type="term" value="C:plasma membrane"/>
    <property type="evidence" value="ECO:0007669"/>
    <property type="project" value="UniProtKB-SubCell"/>
</dbReference>
<evidence type="ECO:0000256" key="6">
    <source>
        <dbReference type="ARBA" id="ARBA00023136"/>
    </source>
</evidence>
<protein>
    <submittedName>
        <fullName evidence="9">Carbohydrate ABC transporter permease</fullName>
    </submittedName>
</protein>
<dbReference type="PANTHER" id="PTHR43744:SF9">
    <property type="entry name" value="POLYGALACTURONAN_RHAMNOGALACTURONAN TRANSPORT SYSTEM PERMEASE PROTEIN YTCP"/>
    <property type="match status" value="1"/>
</dbReference>
<evidence type="ECO:0000256" key="1">
    <source>
        <dbReference type="ARBA" id="ARBA00004651"/>
    </source>
</evidence>
<organism evidence="9 10">
    <name type="scientific">Ructibacterium gallinarum</name>
    <dbReference type="NCBI Taxonomy" id="2779355"/>
    <lineage>
        <taxon>Bacteria</taxon>
        <taxon>Bacillati</taxon>
        <taxon>Bacillota</taxon>
        <taxon>Clostridia</taxon>
        <taxon>Eubacteriales</taxon>
        <taxon>Oscillospiraceae</taxon>
        <taxon>Ructibacterium</taxon>
    </lineage>
</organism>